<dbReference type="Proteomes" id="UP000265703">
    <property type="component" value="Unassembled WGS sequence"/>
</dbReference>
<dbReference type="EMBL" id="QKYT01000513">
    <property type="protein sequence ID" value="RIA84175.1"/>
    <property type="molecule type" value="Genomic_DNA"/>
</dbReference>
<proteinExistence type="predicted"/>
<name>A0A397SJ48_9GLOM</name>
<comment type="caution">
    <text evidence="1">The sequence shown here is derived from an EMBL/GenBank/DDBJ whole genome shotgun (WGS) entry which is preliminary data.</text>
</comment>
<accession>A0A397SJ48</accession>
<evidence type="ECO:0000313" key="2">
    <source>
        <dbReference type="Proteomes" id="UP000265703"/>
    </source>
</evidence>
<sequence>MYKNKRLLEINDNKEIKTEYENKSVKGRAKEEQMLQITKNNINRNNKKLMFKVIADRFDIMTM</sequence>
<gene>
    <name evidence="1" type="ORF">C1645_832688</name>
</gene>
<keyword evidence="2" id="KW-1185">Reference proteome</keyword>
<dbReference type="AlphaFoldDB" id="A0A397SJ48"/>
<reference evidence="1 2" key="1">
    <citation type="submission" date="2018-06" db="EMBL/GenBank/DDBJ databases">
        <title>Comparative genomics reveals the genomic features of Rhizophagus irregularis, R. cerebriforme, R. diaphanum and Gigaspora rosea, and their symbiotic lifestyle signature.</title>
        <authorList>
            <person name="Morin E."/>
            <person name="San Clemente H."/>
            <person name="Chen E.C.H."/>
            <person name="De La Providencia I."/>
            <person name="Hainaut M."/>
            <person name="Kuo A."/>
            <person name="Kohler A."/>
            <person name="Murat C."/>
            <person name="Tang N."/>
            <person name="Roy S."/>
            <person name="Loubradou J."/>
            <person name="Henrissat B."/>
            <person name="Grigoriev I.V."/>
            <person name="Corradi N."/>
            <person name="Roux C."/>
            <person name="Martin F.M."/>
        </authorList>
    </citation>
    <scope>NUCLEOTIDE SEQUENCE [LARGE SCALE GENOMIC DNA]</scope>
    <source>
        <strain evidence="1 2">DAOM 227022</strain>
    </source>
</reference>
<protein>
    <submittedName>
        <fullName evidence="1">Uncharacterized protein</fullName>
    </submittedName>
</protein>
<evidence type="ECO:0000313" key="1">
    <source>
        <dbReference type="EMBL" id="RIA84175.1"/>
    </source>
</evidence>
<organism evidence="1 2">
    <name type="scientific">Glomus cerebriforme</name>
    <dbReference type="NCBI Taxonomy" id="658196"/>
    <lineage>
        <taxon>Eukaryota</taxon>
        <taxon>Fungi</taxon>
        <taxon>Fungi incertae sedis</taxon>
        <taxon>Mucoromycota</taxon>
        <taxon>Glomeromycotina</taxon>
        <taxon>Glomeromycetes</taxon>
        <taxon>Glomerales</taxon>
        <taxon>Glomeraceae</taxon>
        <taxon>Glomus</taxon>
    </lineage>
</organism>